<dbReference type="InterPro" id="IPR011042">
    <property type="entry name" value="6-blade_b-propeller_TolB-like"/>
</dbReference>
<dbReference type="Proteomes" id="UP001464891">
    <property type="component" value="Unassembled WGS sequence"/>
</dbReference>
<proteinExistence type="predicted"/>
<evidence type="ECO:0000313" key="1">
    <source>
        <dbReference type="EMBL" id="MEP0820452.1"/>
    </source>
</evidence>
<dbReference type="SUPFAM" id="SSF63829">
    <property type="entry name" value="Calcium-dependent phosphotriesterase"/>
    <property type="match status" value="1"/>
</dbReference>
<comment type="caution">
    <text evidence="1">The sequence shown here is derived from an EMBL/GenBank/DDBJ whole genome shotgun (WGS) entry which is preliminary data.</text>
</comment>
<dbReference type="Gene3D" id="2.120.10.30">
    <property type="entry name" value="TolB, C-terminal domain"/>
    <property type="match status" value="1"/>
</dbReference>
<name>A0ABV0JF95_9CYAN</name>
<dbReference type="RefSeq" id="WP_242017087.1">
    <property type="nucleotide sequence ID" value="NZ_JAMPKM010000030.1"/>
</dbReference>
<dbReference type="PANTHER" id="PTHR42060:SF1">
    <property type="entry name" value="NHL REPEAT-CONTAINING PROTEIN"/>
    <property type="match status" value="1"/>
</dbReference>
<sequence length="298" mass="32597">MQLPAIYADMSVALLPAQSVSTFPVNTFLENLAILPSGDIYLTNHEVGEVVQLDPDGNLTTYAQLSGKVTGIAWIESNQFLVNGWNAEGIPFVAVLSDGEVQFLQILPEAQFLTGITPLSSRYYLMADAYRGAIWSFDVTTKTVELWLEHSLLARSDENSMFPAVNGLKRFGNSLYASNTQRMLLLQIPLDESLNSQEPEIFIEGTNIDDFAFDVHGNFYEATHVYNSVIRIDRDRRTTIIAQDEEGVTGCTAVAFHGTDLYVVNNGGMFLPPATGVEPAQVVRLAVGVSGAPLLSRG</sequence>
<keyword evidence="2" id="KW-1185">Reference proteome</keyword>
<dbReference type="PANTHER" id="PTHR42060">
    <property type="entry name" value="NHL REPEAT-CONTAINING PROTEIN-RELATED"/>
    <property type="match status" value="1"/>
</dbReference>
<dbReference type="InterPro" id="IPR052998">
    <property type="entry name" value="Hetero-Diels-Alderase-like"/>
</dbReference>
<protein>
    <submittedName>
        <fullName evidence="1">Gluconolactonase</fullName>
    </submittedName>
</protein>
<evidence type="ECO:0000313" key="2">
    <source>
        <dbReference type="Proteomes" id="UP001464891"/>
    </source>
</evidence>
<reference evidence="1 2" key="1">
    <citation type="submission" date="2022-04" db="EMBL/GenBank/DDBJ databases">
        <title>Positive selection, recombination, and allopatry shape intraspecific diversity of widespread and dominant cyanobacteria.</title>
        <authorList>
            <person name="Wei J."/>
            <person name="Shu W."/>
            <person name="Hu C."/>
        </authorList>
    </citation>
    <scope>NUCLEOTIDE SEQUENCE [LARGE SCALE GENOMIC DNA]</scope>
    <source>
        <strain evidence="1 2">GB2-A4</strain>
    </source>
</reference>
<dbReference type="EMBL" id="JAMPKM010000030">
    <property type="protein sequence ID" value="MEP0820452.1"/>
    <property type="molecule type" value="Genomic_DNA"/>
</dbReference>
<accession>A0ABV0JF95</accession>
<organism evidence="1 2">
    <name type="scientific">Trichocoleus desertorum GB2-A4</name>
    <dbReference type="NCBI Taxonomy" id="2933944"/>
    <lineage>
        <taxon>Bacteria</taxon>
        <taxon>Bacillati</taxon>
        <taxon>Cyanobacteriota</taxon>
        <taxon>Cyanophyceae</taxon>
        <taxon>Leptolyngbyales</taxon>
        <taxon>Trichocoleusaceae</taxon>
        <taxon>Trichocoleus</taxon>
    </lineage>
</organism>
<gene>
    <name evidence="1" type="ORF">NC998_25470</name>
</gene>